<dbReference type="Ensembl" id="ENSAPOT00000009358.1">
    <property type="protein sequence ID" value="ENSAPOP00000004839.1"/>
    <property type="gene ID" value="ENSAPOG00000006461.1"/>
</dbReference>
<dbReference type="InterPro" id="IPR013099">
    <property type="entry name" value="K_chnl_dom"/>
</dbReference>
<keyword evidence="20" id="KW-1185">Reference proteome</keyword>
<evidence type="ECO:0000256" key="2">
    <source>
        <dbReference type="ARBA" id="ARBA00006666"/>
    </source>
</evidence>
<dbReference type="SUPFAM" id="SSF81324">
    <property type="entry name" value="Voltage-gated potassium channels"/>
    <property type="match status" value="2"/>
</dbReference>
<dbReference type="InterPro" id="IPR005409">
    <property type="entry name" value="2pore_dom_K_chnl_TWIK2"/>
</dbReference>
<evidence type="ECO:0000256" key="8">
    <source>
        <dbReference type="ARBA" id="ARBA00022989"/>
    </source>
</evidence>
<evidence type="ECO:0000256" key="12">
    <source>
        <dbReference type="ARBA" id="ARBA00023303"/>
    </source>
</evidence>
<dbReference type="GO" id="GO:0005886">
    <property type="term" value="C:plasma membrane"/>
    <property type="evidence" value="ECO:0007669"/>
    <property type="project" value="TreeGrafter"/>
</dbReference>
<feature type="domain" description="Potassium channel" evidence="18">
    <location>
        <begin position="178"/>
        <end position="255"/>
    </location>
</feature>
<feature type="region of interest" description="Disordered" evidence="16">
    <location>
        <begin position="276"/>
        <end position="317"/>
    </location>
</feature>
<keyword evidence="9 13" id="KW-0406">Ion transport</keyword>
<keyword evidence="8 17" id="KW-1133">Transmembrane helix</keyword>
<proteinExistence type="inferred from homology"/>
<evidence type="ECO:0000256" key="15">
    <source>
        <dbReference type="RuleBase" id="RU003857"/>
    </source>
</evidence>
<evidence type="ECO:0000313" key="20">
    <source>
        <dbReference type="Proteomes" id="UP000257200"/>
    </source>
</evidence>
<keyword evidence="11" id="KW-0325">Glycoprotein</keyword>
<dbReference type="InParanoid" id="A0A3Q1EM27"/>
<keyword evidence="5 15" id="KW-0812">Transmembrane</keyword>
<evidence type="ECO:0000256" key="3">
    <source>
        <dbReference type="ARBA" id="ARBA00022448"/>
    </source>
</evidence>
<evidence type="ECO:0000256" key="6">
    <source>
        <dbReference type="ARBA" id="ARBA00022826"/>
    </source>
</evidence>
<reference evidence="19" key="2">
    <citation type="submission" date="2025-09" db="UniProtKB">
        <authorList>
            <consortium name="Ensembl"/>
        </authorList>
    </citation>
    <scope>IDENTIFICATION</scope>
</reference>
<feature type="glycosylation site" description="N-linked (GlcNAc...) asparagine" evidence="14">
    <location>
        <position position="82"/>
    </location>
</feature>
<keyword evidence="12 15" id="KW-0407">Ion channel</keyword>
<dbReference type="GeneTree" id="ENSGT00940000160509"/>
<dbReference type="PANTHER" id="PTHR11003">
    <property type="entry name" value="POTASSIUM CHANNEL, SUBFAMILY K"/>
    <property type="match status" value="1"/>
</dbReference>
<evidence type="ECO:0000256" key="7">
    <source>
        <dbReference type="ARBA" id="ARBA00022958"/>
    </source>
</evidence>
<keyword evidence="7 13" id="KW-0630">Potassium</keyword>
<keyword evidence="4 13" id="KW-0633">Potassium transport</keyword>
<evidence type="ECO:0000256" key="16">
    <source>
        <dbReference type="SAM" id="MobiDB-lite"/>
    </source>
</evidence>
<protein>
    <recommendedName>
        <fullName evidence="13">Potassium channel subfamily K member</fullName>
    </recommendedName>
</protein>
<dbReference type="Pfam" id="PF07885">
    <property type="entry name" value="Ion_trans_2"/>
    <property type="match status" value="2"/>
</dbReference>
<evidence type="ECO:0000256" key="11">
    <source>
        <dbReference type="ARBA" id="ARBA00023180"/>
    </source>
</evidence>
<feature type="transmembrane region" description="Helical" evidence="17">
    <location>
        <begin position="167"/>
        <end position="189"/>
    </location>
</feature>
<keyword evidence="6 13" id="KW-0631">Potassium channel</keyword>
<dbReference type="PANTHER" id="PTHR11003:SF28">
    <property type="entry name" value="POTASSIUM CHANNEL SUBFAMILY K MEMBER 6"/>
    <property type="match status" value="1"/>
</dbReference>
<evidence type="ECO:0000256" key="1">
    <source>
        <dbReference type="ARBA" id="ARBA00004141"/>
    </source>
</evidence>
<evidence type="ECO:0000256" key="5">
    <source>
        <dbReference type="ARBA" id="ARBA00022692"/>
    </source>
</evidence>
<comment type="similarity">
    <text evidence="2 15">Belongs to the two pore domain potassium channel (TC 1.A.1.8) family.</text>
</comment>
<feature type="compositionally biased region" description="Polar residues" evidence="16">
    <location>
        <begin position="307"/>
        <end position="317"/>
    </location>
</feature>
<sequence>MNSVGKSWLLLTGLIVFYIIYLLFGALVFSTIERPVEEQLRRDMDALKQEFLNQSCVSAASLENFLVRVLTANKYGVSALRNSSVTSNWDLASSMFFANTLVTTVGYGHTTPLSDTGKVFSIVYALIGVPFTMLVLTACVQRIMYPLVIAPVCLLQRSGLEPRPATVVHFLLLLVLVVLCFFLMPAAVFSAVEVSWSFLDGLYFSFISLCTIGLGDFVPGMQPRQKYRPLYQVAVMVYLFVGLMMMYLLLRTFHKMSDLHGLTSFLQLPRCEDSDMEEEREPIVHEDSRTANNVTEKAASKPLDPGSQPSYNTINKG</sequence>
<reference evidence="19" key="1">
    <citation type="submission" date="2025-08" db="UniProtKB">
        <authorList>
            <consortium name="Ensembl"/>
        </authorList>
    </citation>
    <scope>IDENTIFICATION</scope>
</reference>
<evidence type="ECO:0000256" key="4">
    <source>
        <dbReference type="ARBA" id="ARBA00022538"/>
    </source>
</evidence>
<dbReference type="InterPro" id="IPR003092">
    <property type="entry name" value="2pore_dom_K_chnl_TASK"/>
</dbReference>
<comment type="subcellular location">
    <subcellularLocation>
        <location evidence="1">Membrane</location>
        <topology evidence="1">Multi-pass membrane protein</topology>
    </subcellularLocation>
</comment>
<dbReference type="Gene3D" id="1.10.287.70">
    <property type="match status" value="1"/>
</dbReference>
<dbReference type="InterPro" id="IPR005408">
    <property type="entry name" value="2pore_dom_K_chnl_TWIK"/>
</dbReference>
<name>A0A3Q1EM27_9TELE</name>
<dbReference type="InterPro" id="IPR003280">
    <property type="entry name" value="2pore_dom_K_chnl"/>
</dbReference>
<dbReference type="PRINTS" id="PR01586">
    <property type="entry name" value="TWIKCHANNEL"/>
</dbReference>
<feature type="transmembrane region" description="Helical" evidence="17">
    <location>
        <begin position="6"/>
        <end position="32"/>
    </location>
</feature>
<keyword evidence="10 13" id="KW-0472">Membrane</keyword>
<dbReference type="STRING" id="80966.ENSAPOP00000004839"/>
<feature type="domain" description="Potassium channel" evidence="18">
    <location>
        <begin position="85"/>
        <end position="143"/>
    </location>
</feature>
<evidence type="ECO:0000256" key="14">
    <source>
        <dbReference type="PIRSR" id="PIRSR038061-1"/>
    </source>
</evidence>
<feature type="transmembrane region" description="Helical" evidence="17">
    <location>
        <begin position="201"/>
        <end position="218"/>
    </location>
</feature>
<dbReference type="PRINTS" id="PR01333">
    <property type="entry name" value="2POREKCHANEL"/>
</dbReference>
<dbReference type="GO" id="GO:0030322">
    <property type="term" value="P:stabilization of membrane potential"/>
    <property type="evidence" value="ECO:0007669"/>
    <property type="project" value="TreeGrafter"/>
</dbReference>
<keyword evidence="3 13" id="KW-0813">Transport</keyword>
<dbReference type="PRINTS" id="PR01587">
    <property type="entry name" value="TWIK2CHANNEL"/>
</dbReference>
<dbReference type="Proteomes" id="UP000257200">
    <property type="component" value="Unplaced"/>
</dbReference>
<evidence type="ECO:0000259" key="18">
    <source>
        <dbReference type="Pfam" id="PF07885"/>
    </source>
</evidence>
<dbReference type="FunFam" id="1.10.287.70:FF:000360">
    <property type="entry name" value="Potassium two pore domain channel subfamily K member 6"/>
    <property type="match status" value="1"/>
</dbReference>
<dbReference type="GO" id="GO:0022841">
    <property type="term" value="F:potassium ion leak channel activity"/>
    <property type="evidence" value="ECO:0007669"/>
    <property type="project" value="TreeGrafter"/>
</dbReference>
<evidence type="ECO:0000256" key="10">
    <source>
        <dbReference type="ARBA" id="ARBA00023136"/>
    </source>
</evidence>
<evidence type="ECO:0000256" key="17">
    <source>
        <dbReference type="SAM" id="Phobius"/>
    </source>
</evidence>
<feature type="transmembrane region" description="Helical" evidence="17">
    <location>
        <begin position="230"/>
        <end position="250"/>
    </location>
</feature>
<dbReference type="PIRSF" id="PIRSF038061">
    <property type="entry name" value="K_channel_subfamily_K_type"/>
    <property type="match status" value="1"/>
</dbReference>
<feature type="transmembrane region" description="Helical" evidence="17">
    <location>
        <begin position="122"/>
        <end position="155"/>
    </location>
</feature>
<dbReference type="AlphaFoldDB" id="A0A3Q1EM27"/>
<organism evidence="19 20">
    <name type="scientific">Acanthochromis polyacanthus</name>
    <name type="common">spiny chromis</name>
    <dbReference type="NCBI Taxonomy" id="80966"/>
    <lineage>
        <taxon>Eukaryota</taxon>
        <taxon>Metazoa</taxon>
        <taxon>Chordata</taxon>
        <taxon>Craniata</taxon>
        <taxon>Vertebrata</taxon>
        <taxon>Euteleostomi</taxon>
        <taxon>Actinopterygii</taxon>
        <taxon>Neopterygii</taxon>
        <taxon>Teleostei</taxon>
        <taxon>Neoteleostei</taxon>
        <taxon>Acanthomorphata</taxon>
        <taxon>Ovalentaria</taxon>
        <taxon>Pomacentridae</taxon>
        <taxon>Acanthochromis</taxon>
    </lineage>
</organism>
<evidence type="ECO:0000256" key="13">
    <source>
        <dbReference type="PIRNR" id="PIRNR038061"/>
    </source>
</evidence>
<evidence type="ECO:0000313" key="19">
    <source>
        <dbReference type="Ensembl" id="ENSAPOP00000004839.1"/>
    </source>
</evidence>
<evidence type="ECO:0000256" key="9">
    <source>
        <dbReference type="ARBA" id="ARBA00023065"/>
    </source>
</evidence>
<dbReference type="GO" id="GO:0015271">
    <property type="term" value="F:outward rectifier potassium channel activity"/>
    <property type="evidence" value="ECO:0007669"/>
    <property type="project" value="TreeGrafter"/>
</dbReference>
<accession>A0A3Q1EM27</accession>